<name>A0A8H7MJE3_9PLEO</name>
<feature type="coiled-coil region" evidence="1">
    <location>
        <begin position="493"/>
        <end position="633"/>
    </location>
</feature>
<dbReference type="GO" id="GO:0000146">
    <property type="term" value="F:microfilament motor activity"/>
    <property type="evidence" value="ECO:0007669"/>
    <property type="project" value="TreeGrafter"/>
</dbReference>
<keyword evidence="1" id="KW-0175">Coiled coil</keyword>
<evidence type="ECO:0000256" key="2">
    <source>
        <dbReference type="SAM" id="MobiDB-lite"/>
    </source>
</evidence>
<dbReference type="GO" id="GO:0016460">
    <property type="term" value="C:myosin II complex"/>
    <property type="evidence" value="ECO:0007669"/>
    <property type="project" value="TreeGrafter"/>
</dbReference>
<feature type="coiled-coil region" evidence="1">
    <location>
        <begin position="215"/>
        <end position="285"/>
    </location>
</feature>
<dbReference type="Gene3D" id="1.10.287.1490">
    <property type="match status" value="1"/>
</dbReference>
<reference evidence="3" key="1">
    <citation type="submission" date="2018-12" db="EMBL/GenBank/DDBJ databases">
        <authorList>
            <person name="Syme R.A."/>
            <person name="Farfan-Caceres L."/>
            <person name="Lichtenzveig J."/>
        </authorList>
    </citation>
    <scope>NUCLEOTIDE SEQUENCE</scope>
    <source>
        <strain evidence="3">Al4</strain>
    </source>
</reference>
<feature type="compositionally biased region" description="Low complexity" evidence="2">
    <location>
        <begin position="28"/>
        <end position="38"/>
    </location>
</feature>
<dbReference type="Proteomes" id="UP000651452">
    <property type="component" value="Unassembled WGS sequence"/>
</dbReference>
<gene>
    <name evidence="3" type="ORF">EKO04_003317</name>
</gene>
<dbReference type="GO" id="GO:0032982">
    <property type="term" value="C:myosin filament"/>
    <property type="evidence" value="ECO:0007669"/>
    <property type="project" value="TreeGrafter"/>
</dbReference>
<proteinExistence type="predicted"/>
<feature type="coiled-coil region" evidence="1">
    <location>
        <begin position="662"/>
        <end position="940"/>
    </location>
</feature>
<evidence type="ECO:0000313" key="4">
    <source>
        <dbReference type="Proteomes" id="UP000651452"/>
    </source>
</evidence>
<dbReference type="PANTHER" id="PTHR45615">
    <property type="entry name" value="MYOSIN HEAVY CHAIN, NON-MUSCLE"/>
    <property type="match status" value="1"/>
</dbReference>
<dbReference type="Gene3D" id="1.20.5.1160">
    <property type="entry name" value="Vasodilator-stimulated phosphoprotein"/>
    <property type="match status" value="1"/>
</dbReference>
<dbReference type="OrthoDB" id="3532430at2759"/>
<feature type="compositionally biased region" description="Acidic residues" evidence="2">
    <location>
        <begin position="68"/>
        <end position="80"/>
    </location>
</feature>
<organism evidence="3 4">
    <name type="scientific">Ascochyta lentis</name>
    <dbReference type="NCBI Taxonomy" id="205686"/>
    <lineage>
        <taxon>Eukaryota</taxon>
        <taxon>Fungi</taxon>
        <taxon>Dikarya</taxon>
        <taxon>Ascomycota</taxon>
        <taxon>Pezizomycotina</taxon>
        <taxon>Dothideomycetes</taxon>
        <taxon>Pleosporomycetidae</taxon>
        <taxon>Pleosporales</taxon>
        <taxon>Pleosporineae</taxon>
        <taxon>Didymellaceae</taxon>
        <taxon>Ascochyta</taxon>
    </lineage>
</organism>
<feature type="compositionally biased region" description="Basic and acidic residues" evidence="2">
    <location>
        <begin position="9"/>
        <end position="20"/>
    </location>
</feature>
<keyword evidence="4" id="KW-1185">Reference proteome</keyword>
<dbReference type="GO" id="GO:0051015">
    <property type="term" value="F:actin filament binding"/>
    <property type="evidence" value="ECO:0007669"/>
    <property type="project" value="TreeGrafter"/>
</dbReference>
<dbReference type="GO" id="GO:0005737">
    <property type="term" value="C:cytoplasm"/>
    <property type="evidence" value="ECO:0007669"/>
    <property type="project" value="TreeGrafter"/>
</dbReference>
<dbReference type="PANTHER" id="PTHR45615:SF40">
    <property type="entry name" value="MYOSIN HEAVY CHAIN, NON-MUSCLE"/>
    <property type="match status" value="1"/>
</dbReference>
<comment type="caution">
    <text evidence="3">The sequence shown here is derived from an EMBL/GenBank/DDBJ whole genome shotgun (WGS) entry which is preliminary data.</text>
</comment>
<sequence>MARLSGLPSEHHHEGPGDAPRRRRGRPSKSSQSVQSSQEDATLTTGKRAASPLASQTKRTKRVQTIVEEAEEDDDDDGDDGASQLEAEFRQSVTRIQHTDAIPTQVQSSPIVRRTRRFSEPVVTAQDDQDDDDFLAGPSTQPLAGLTPHLDRLGAARGKFASRRRERMSMPAQLHIERVDDADLNGHRFQYAPLTAVLDGRTRRRLRRSHLSQEVNDIEDDRKRGKKQLLELRRELKKRDDKIKDLEFRLEASRMGNIQMSDADHDDLAQQLEDARKELDELRNTDAYMGTSDRDLSRGLDSSAEPFEYEDDEEDELMLVHPKDLHLSQDLEMEDAPNGRFASRVLELSQQVTLEQLPTLSQLHVDTLHDDDAVPDTISDQAVERYEREIQQLTVRVAESVGALRVITIELQNLGFLDKGSDTREVLVAMRNGFGDLRAAVEKFFPNETEGITNEQLLHKIPKLFSGIFYELREKTELAATSQHTEVLLRRQYEGVLDLLGEAEERKAELDKKVYMLDKSNEEKQRTIVDLEERVQTLTDLTEDQEAELRQKDLQNDTLAEQVDNKDTDLERLREALDTYRTDLDKLTRTTAEVETEYQERIARMEGEHADIVADLEAQLGAEREGRETAEDEAAQKTDFIEELRGRVDQMEADFGAIDTTLADLREKLALETAARATAETERDEQVDLVYQHTNTIENLTETIADLTEQLEAAKANIIAEREQRETTEAALDEANSQIEGLEDRVHQLGVQANELRSKLFQIQQEKEQEIADLTAAAQEREEELTEQLATEQELREGAQQAIADLEKQLAALRETLAASEADLAKMTEARDQLEEDREIQVNNINNDLVESEAKRAALESSTSSEITSLEAQITDLTNENARKQAEVQRLAERLVEAEQNYEQESTTLNANIESLERDLAEAQADNEAYRRENESLSDRVGREAVELLNITNSHADETGALKVVIATQQDTISELQNQAATRTTEHETILSDKDLQIEELQVLVDDRAEKLVQVEAARLDVVKEFAKFEQDTRETIDRMTLQQRVLQEQNEALAEDLKNRGASAVAAVRAMKIQGLEVKTKGVDLHRVATGKVGKISEKVKVGKKSKGIKKVAKRQWDSGFGVDESVEEEIDGAEVGEAA</sequence>
<evidence type="ECO:0000256" key="1">
    <source>
        <dbReference type="SAM" id="Coils"/>
    </source>
</evidence>
<evidence type="ECO:0000313" key="3">
    <source>
        <dbReference type="EMBL" id="KAF9698724.1"/>
    </source>
</evidence>
<dbReference type="AlphaFoldDB" id="A0A8H7MJE3"/>
<protein>
    <submittedName>
        <fullName evidence="3">Uncharacterized protein</fullName>
    </submittedName>
</protein>
<dbReference type="EMBL" id="RZGK01000005">
    <property type="protein sequence ID" value="KAF9698724.1"/>
    <property type="molecule type" value="Genomic_DNA"/>
</dbReference>
<accession>A0A8H7MJE3</accession>
<feature type="region of interest" description="Disordered" evidence="2">
    <location>
        <begin position="1"/>
        <end position="82"/>
    </location>
</feature>
<reference evidence="3" key="2">
    <citation type="submission" date="2020-09" db="EMBL/GenBank/DDBJ databases">
        <title>Reference genome assembly for Australian Ascochyta lentis isolate Al4.</title>
        <authorList>
            <person name="Lee R.C."/>
            <person name="Farfan-Caceres L.M."/>
            <person name="Debler J.W."/>
            <person name="Williams A.H."/>
            <person name="Henares B.M."/>
        </authorList>
    </citation>
    <scope>NUCLEOTIDE SEQUENCE</scope>
    <source>
        <strain evidence="3">Al4</strain>
    </source>
</reference>